<protein>
    <submittedName>
        <fullName evidence="2">Uncharacterized protein</fullName>
    </submittedName>
</protein>
<dbReference type="AlphaFoldDB" id="A0A1X0R6Y8"/>
<evidence type="ECO:0000313" key="2">
    <source>
        <dbReference type="EMBL" id="ORE07736.1"/>
    </source>
</evidence>
<reference evidence="2" key="1">
    <citation type="journal article" date="2016" name="Proc. Natl. Acad. Sci. U.S.A.">
        <title>Lipid metabolic changes in an early divergent fungus govern the establishment of a mutualistic symbiosis with endobacteria.</title>
        <authorList>
            <person name="Lastovetsky O.A."/>
            <person name="Gaspar M.L."/>
            <person name="Mondo S.J."/>
            <person name="LaButti K.M."/>
            <person name="Sandor L."/>
            <person name="Grigoriev I.V."/>
            <person name="Henry S.A."/>
            <person name="Pawlowska T.E."/>
        </authorList>
    </citation>
    <scope>NUCLEOTIDE SEQUENCE [LARGE SCALE GENOMIC DNA]</scope>
    <source>
        <strain evidence="2">ATCC 52814</strain>
    </source>
</reference>
<evidence type="ECO:0000256" key="1">
    <source>
        <dbReference type="SAM" id="MobiDB-lite"/>
    </source>
</evidence>
<dbReference type="EMBL" id="KV921899">
    <property type="protein sequence ID" value="ORE07736.1"/>
    <property type="molecule type" value="Genomic_DNA"/>
</dbReference>
<accession>A0A1X0R6Y8</accession>
<feature type="compositionally biased region" description="Low complexity" evidence="1">
    <location>
        <begin position="160"/>
        <end position="169"/>
    </location>
</feature>
<proteinExistence type="predicted"/>
<gene>
    <name evidence="2" type="ORF">BCV72DRAFT_241025</name>
</gene>
<sequence length="176" mass="20261">MCSSKKKKQRSFFVEDKQTPIPIRVNKRKLNNEEPTQSDFAKRSKRQHNNDLTYFTCFDNSMHNYISTVILNKIRNSKKLEAGLLKAKNSLSNKTRFPPVIMTNAASFAGLETSVMRSFMENSGQKLIIELWKDYVNENFDSIAKTSRDRNLFFKKEESSSSLVESSSSGINVEEQ</sequence>
<feature type="region of interest" description="Disordered" evidence="1">
    <location>
        <begin position="157"/>
        <end position="176"/>
    </location>
</feature>
<organism evidence="2">
    <name type="scientific">Rhizopus microsporus var. microsporus</name>
    <dbReference type="NCBI Taxonomy" id="86635"/>
    <lineage>
        <taxon>Eukaryota</taxon>
        <taxon>Fungi</taxon>
        <taxon>Fungi incertae sedis</taxon>
        <taxon>Mucoromycota</taxon>
        <taxon>Mucoromycotina</taxon>
        <taxon>Mucoromycetes</taxon>
        <taxon>Mucorales</taxon>
        <taxon>Mucorineae</taxon>
        <taxon>Rhizopodaceae</taxon>
        <taxon>Rhizopus</taxon>
    </lineage>
</organism>
<dbReference type="Proteomes" id="UP000242414">
    <property type="component" value="Unassembled WGS sequence"/>
</dbReference>
<dbReference type="OrthoDB" id="10649774at2759"/>
<name>A0A1X0R6Y8_RHIZD</name>
<dbReference type="VEuPathDB" id="FungiDB:BCV72DRAFT_241025"/>